<dbReference type="PANTHER" id="PTHR38468">
    <property type="entry name" value="SLL0939 PROTEIN"/>
    <property type="match status" value="1"/>
</dbReference>
<protein>
    <submittedName>
        <fullName evidence="2">Protein of uncharacterized function (DUF1622)</fullName>
    </submittedName>
</protein>
<accession>A0A174EN10</accession>
<dbReference type="EMBL" id="CYZX01000008">
    <property type="protein sequence ID" value="CUO39194.1"/>
    <property type="molecule type" value="Genomic_DNA"/>
</dbReference>
<evidence type="ECO:0000256" key="1">
    <source>
        <dbReference type="SAM" id="Phobius"/>
    </source>
</evidence>
<feature type="transmembrane region" description="Helical" evidence="1">
    <location>
        <begin position="12"/>
        <end position="33"/>
    </location>
</feature>
<sequence>MLHHLLESVIPVVISLLELIGVVIILVAGVKAFGEYVMNLIGKGHYNIKIDLGQALSLALEFKMGAEILKTVLVTKMEEIWILGAIIVLRAVLAFVIHWEVSAEKSHQEHKVEEAA</sequence>
<dbReference type="InterPro" id="IPR012427">
    <property type="entry name" value="DUF1622"/>
</dbReference>
<keyword evidence="1" id="KW-1133">Transmembrane helix</keyword>
<evidence type="ECO:0000313" key="2">
    <source>
        <dbReference type="EMBL" id="CUO39194.1"/>
    </source>
</evidence>
<feature type="transmembrane region" description="Helical" evidence="1">
    <location>
        <begin position="80"/>
        <end position="99"/>
    </location>
</feature>
<dbReference type="OrthoDB" id="1654752at2"/>
<dbReference type="AlphaFoldDB" id="A0A174EN10"/>
<evidence type="ECO:0000313" key="3">
    <source>
        <dbReference type="Proteomes" id="UP000095594"/>
    </source>
</evidence>
<dbReference type="PANTHER" id="PTHR38468:SF1">
    <property type="entry name" value="SLL0939 PROTEIN"/>
    <property type="match status" value="1"/>
</dbReference>
<reference evidence="2 3" key="1">
    <citation type="submission" date="2015-09" db="EMBL/GenBank/DDBJ databases">
        <authorList>
            <consortium name="Pathogen Informatics"/>
        </authorList>
    </citation>
    <scope>NUCLEOTIDE SEQUENCE [LARGE SCALE GENOMIC DNA]</scope>
    <source>
        <strain evidence="2 3">2789STDY5834856</strain>
    </source>
</reference>
<proteinExistence type="predicted"/>
<organism evidence="2 3">
    <name type="scientific">Clostridium disporicum</name>
    <dbReference type="NCBI Taxonomy" id="84024"/>
    <lineage>
        <taxon>Bacteria</taxon>
        <taxon>Bacillati</taxon>
        <taxon>Bacillota</taxon>
        <taxon>Clostridia</taxon>
        <taxon>Eubacteriales</taxon>
        <taxon>Clostridiaceae</taxon>
        <taxon>Clostridium</taxon>
    </lineage>
</organism>
<keyword evidence="1" id="KW-0472">Membrane</keyword>
<gene>
    <name evidence="2" type="ORF">ERS852471_01492</name>
</gene>
<keyword evidence="1" id="KW-0812">Transmembrane</keyword>
<dbReference type="RefSeq" id="WP_055265216.1">
    <property type="nucleotide sequence ID" value="NZ_CABIXQ010000008.1"/>
</dbReference>
<dbReference type="Pfam" id="PF07784">
    <property type="entry name" value="DUF1622"/>
    <property type="match status" value="1"/>
</dbReference>
<dbReference type="Proteomes" id="UP000095594">
    <property type="component" value="Unassembled WGS sequence"/>
</dbReference>
<name>A0A174EN10_9CLOT</name>